<dbReference type="AlphaFoldDB" id="D3BTJ9"/>
<dbReference type="PANTHER" id="PTHR32134">
    <property type="entry name" value="FNIP REPEAT-CONTAINING PROTEIN"/>
    <property type="match status" value="1"/>
</dbReference>
<gene>
    <name evidence="1" type="ORF">PPL_11495</name>
</gene>
<dbReference type="RefSeq" id="XP_020427550.1">
    <property type="nucleotide sequence ID" value="XM_020582247.1"/>
</dbReference>
<proteinExistence type="predicted"/>
<dbReference type="InParanoid" id="D3BTJ9"/>
<protein>
    <submittedName>
        <fullName evidence="1">Uncharacterized protein</fullName>
    </submittedName>
</protein>
<organism evidence="1 2">
    <name type="scientific">Heterostelium pallidum (strain ATCC 26659 / Pp 5 / PN500)</name>
    <name type="common">Cellular slime mold</name>
    <name type="synonym">Polysphondylium pallidum</name>
    <dbReference type="NCBI Taxonomy" id="670386"/>
    <lineage>
        <taxon>Eukaryota</taxon>
        <taxon>Amoebozoa</taxon>
        <taxon>Evosea</taxon>
        <taxon>Eumycetozoa</taxon>
        <taxon>Dictyostelia</taxon>
        <taxon>Acytosteliales</taxon>
        <taxon>Acytosteliaceae</taxon>
        <taxon>Heterostelium</taxon>
    </lineage>
</organism>
<dbReference type="GeneID" id="31366963"/>
<comment type="caution">
    <text evidence="1">The sequence shown here is derived from an EMBL/GenBank/DDBJ whole genome shotgun (WGS) entry which is preliminary data.</text>
</comment>
<name>D3BTJ9_HETP5</name>
<dbReference type="SUPFAM" id="SSF52047">
    <property type="entry name" value="RNI-like"/>
    <property type="match status" value="1"/>
</dbReference>
<dbReference type="Proteomes" id="UP000001396">
    <property type="component" value="Unassembled WGS sequence"/>
</dbReference>
<accession>D3BTJ9</accession>
<dbReference type="InterPro" id="IPR051251">
    <property type="entry name" value="STK_FNIP-Repeat"/>
</dbReference>
<dbReference type="PANTHER" id="PTHR32134:SF92">
    <property type="entry name" value="FNIP REPEAT-CONTAINING PROTEIN"/>
    <property type="match status" value="1"/>
</dbReference>
<evidence type="ECO:0000313" key="2">
    <source>
        <dbReference type="Proteomes" id="UP000001396"/>
    </source>
</evidence>
<keyword evidence="2" id="KW-1185">Reference proteome</keyword>
<reference evidence="1 2" key="1">
    <citation type="journal article" date="2011" name="Genome Res.">
        <title>Phylogeny-wide analysis of social amoeba genomes highlights ancient origins for complex intercellular communication.</title>
        <authorList>
            <person name="Heidel A.J."/>
            <person name="Lawal H.M."/>
            <person name="Felder M."/>
            <person name="Schilde C."/>
            <person name="Helps N.R."/>
            <person name="Tunggal B."/>
            <person name="Rivero F."/>
            <person name="John U."/>
            <person name="Schleicher M."/>
            <person name="Eichinger L."/>
            <person name="Platzer M."/>
            <person name="Noegel A.A."/>
            <person name="Schaap P."/>
            <person name="Gloeckner G."/>
        </authorList>
    </citation>
    <scope>NUCLEOTIDE SEQUENCE [LARGE SCALE GENOMIC DNA]</scope>
    <source>
        <strain evidence="2">ATCC 26659 / Pp 5 / PN500</strain>
    </source>
</reference>
<evidence type="ECO:0000313" key="1">
    <source>
        <dbReference type="EMBL" id="EFA75416.1"/>
    </source>
</evidence>
<sequence length="271" mass="31698">MNSYKEQFQRSLDAKQDCTLRITYPIYAISNLYQTTKPSDMWDDFILIDNFQLYDIPPSFSRIKFVEGIELEDWLIEKLAKSNLRSIHINSWVGHSRTEMGLPSNIKEIISSCHLPKPSLFPLELERYELISWYTKFSISVVTSELPRTLRVFKTSLLRHFNAVDIGSFPPNLEELHLFAEKDQPSDDTTQLPSTLKHLSISTSWLKNICDLKSIETLKLIYRNDVSLRQDDIPSYITHLTLCNHGMEKSFTKELIPKNIKYLKLEYNILF</sequence>
<dbReference type="EMBL" id="ADBJ01000056">
    <property type="protein sequence ID" value="EFA75416.1"/>
    <property type="molecule type" value="Genomic_DNA"/>
</dbReference>